<dbReference type="InterPro" id="IPR008490">
    <property type="entry name" value="Transposase_InsH_N"/>
</dbReference>
<protein>
    <recommendedName>
        <fullName evidence="5">Transposase</fullName>
    </recommendedName>
</protein>
<reference evidence="3 4" key="1">
    <citation type="journal article" date="2019" name="Genome Biol. Evol.">
        <title>Day and night: Metabolic profiles and evolutionary relationships of six axenic non-marine cyanobacteria.</title>
        <authorList>
            <person name="Will S.E."/>
            <person name="Henke P."/>
            <person name="Boedeker C."/>
            <person name="Huang S."/>
            <person name="Brinkmann H."/>
            <person name="Rohde M."/>
            <person name="Jarek M."/>
            <person name="Friedl T."/>
            <person name="Seufert S."/>
            <person name="Schumacher M."/>
            <person name="Overmann J."/>
            <person name="Neumann-Schaal M."/>
            <person name="Petersen J."/>
        </authorList>
    </citation>
    <scope>NUCLEOTIDE SEQUENCE [LARGE SCALE GENOMIC DNA]</scope>
    <source>
        <strain evidence="3 4">SAG 39.79</strain>
    </source>
</reference>
<dbReference type="PANTHER" id="PTHR35604">
    <property type="entry name" value="TRANSPOSASE INSH FOR INSERTION SEQUENCE ELEMENT IS5A-RELATED"/>
    <property type="match status" value="1"/>
</dbReference>
<organism evidence="3 4">
    <name type="scientific">Chroococcidiopsis cubana SAG 39.79</name>
    <dbReference type="NCBI Taxonomy" id="388085"/>
    <lineage>
        <taxon>Bacteria</taxon>
        <taxon>Bacillati</taxon>
        <taxon>Cyanobacteriota</taxon>
        <taxon>Cyanophyceae</taxon>
        <taxon>Chroococcidiopsidales</taxon>
        <taxon>Chroococcidiopsidaceae</taxon>
        <taxon>Chroococcidiopsis</taxon>
    </lineage>
</organism>
<dbReference type="Proteomes" id="UP000282574">
    <property type="component" value="Unassembled WGS sequence"/>
</dbReference>
<dbReference type="InterPro" id="IPR047629">
    <property type="entry name" value="IS1182_transpos"/>
</dbReference>
<sequence length="551" mass="63066">MSMQPQTIPPIPKDTAAVARAAFPKGNLYLQIRDSLGSIYQDETFASLFSRRGQPAQAPWQLALVCVMQFMENLSDRQAADAVRARIDWKYALSLPLSDPGFDYSILSEFRTRLIAGNAEQVLLDKLLEQLRDKGLLKGHKRQRTDSTHVLAAIRILNRLETLGETFRAALNSLAVAAPDWLEEHLQEAWFDRYSRRTENYRLPKLDSEREELGRTIGKDGFALLDAIYDWATPKWLREIPAVETLRRVWMQQFYAPTEDGNVQWRSPKDMPPSTLAIHSPYDVEAHYSSKRSVDWVGYKVHITETCDRDCPHLITGVCTTLSTISDDAVVESVHQTLSKKSLLPKEHLVDTGYVTADHIVNSQANYGIELIGKVRINPSWQTQNHSKFSAEQFEVDWDNQVVTCPKGHQSIIWRSKIDNRGLPVVHVHFSQSDCRHCPVRKRCTHSNTARRLTLQPEAKYNALRRRRQVQETSEFKQLKEQRAGVEGTLSQGVRRSALRQSRYVGLAKTHLQHILIATALNLIRWDAWLSGIPLARTRYSRFMELKPQIA</sequence>
<evidence type="ECO:0008006" key="5">
    <source>
        <dbReference type="Google" id="ProtNLM"/>
    </source>
</evidence>
<accession>A0AB37UHG9</accession>
<dbReference type="AlphaFoldDB" id="A0AB37UHG9"/>
<dbReference type="Pfam" id="PF05598">
    <property type="entry name" value="DUF772"/>
    <property type="match status" value="1"/>
</dbReference>
<gene>
    <name evidence="3" type="ORF">DSM107010_39680</name>
</gene>
<evidence type="ECO:0000259" key="2">
    <source>
        <dbReference type="Pfam" id="PF13751"/>
    </source>
</evidence>
<dbReference type="Pfam" id="PF13751">
    <property type="entry name" value="DDE_Tnp_1_6"/>
    <property type="match status" value="1"/>
</dbReference>
<dbReference type="EMBL" id="RSCK01000037">
    <property type="protein sequence ID" value="RUT10728.1"/>
    <property type="molecule type" value="Genomic_DNA"/>
</dbReference>
<evidence type="ECO:0000313" key="4">
    <source>
        <dbReference type="Proteomes" id="UP000282574"/>
    </source>
</evidence>
<dbReference type="NCBIfam" id="NF033551">
    <property type="entry name" value="transpos_IS1182"/>
    <property type="match status" value="1"/>
</dbReference>
<name>A0AB37UHG9_9CYAN</name>
<comment type="caution">
    <text evidence="3">The sequence shown here is derived from an EMBL/GenBank/DDBJ whole genome shotgun (WGS) entry which is preliminary data.</text>
</comment>
<dbReference type="InterPro" id="IPR025668">
    <property type="entry name" value="Tnp_DDE_dom"/>
</dbReference>
<evidence type="ECO:0000313" key="3">
    <source>
        <dbReference type="EMBL" id="RUT10728.1"/>
    </source>
</evidence>
<evidence type="ECO:0000259" key="1">
    <source>
        <dbReference type="Pfam" id="PF05598"/>
    </source>
</evidence>
<dbReference type="PANTHER" id="PTHR35604:SF2">
    <property type="entry name" value="TRANSPOSASE INSH FOR INSERTION SEQUENCE ELEMENT IS5A-RELATED"/>
    <property type="match status" value="1"/>
</dbReference>
<dbReference type="RefSeq" id="WP_106168966.1">
    <property type="nucleotide sequence ID" value="NZ_JAVKZF010000004.1"/>
</dbReference>
<keyword evidence="4" id="KW-1185">Reference proteome</keyword>
<feature type="domain" description="Transposase DDE" evidence="2">
    <location>
        <begin position="404"/>
        <end position="525"/>
    </location>
</feature>
<proteinExistence type="predicted"/>
<feature type="domain" description="Transposase InsH N-terminal" evidence="1">
    <location>
        <begin position="20"/>
        <end position="113"/>
    </location>
</feature>